<evidence type="ECO:0000313" key="1">
    <source>
        <dbReference type="EMBL" id="TFK16497.1"/>
    </source>
</evidence>
<protein>
    <submittedName>
        <fullName evidence="1">Uncharacterized protein</fullName>
    </submittedName>
</protein>
<dbReference type="STRING" id="230819.A0A5C3K9J2"/>
<dbReference type="OrthoDB" id="8023605at2759"/>
<evidence type="ECO:0000313" key="2">
    <source>
        <dbReference type="Proteomes" id="UP000307440"/>
    </source>
</evidence>
<proteinExistence type="predicted"/>
<accession>A0A5C3K9J2</accession>
<gene>
    <name evidence="1" type="ORF">FA15DRAFT_607208</name>
</gene>
<dbReference type="EMBL" id="ML210774">
    <property type="protein sequence ID" value="TFK16497.1"/>
    <property type="molecule type" value="Genomic_DNA"/>
</dbReference>
<name>A0A5C3K9J2_COPMA</name>
<sequence>MLQKRPEDLEAVKDTLYKSRIKSSEEFEKVFRESIRNFDLQPGNLVLVRNSKLDSSIGYKNKPRYVGPMVVVRRTQRGSYILAELDGSVSKLRFAAYRIIPYYPRLNKRIQITKITELSAEELLKYTVDRDGELDC</sequence>
<reference evidence="1 2" key="1">
    <citation type="journal article" date="2019" name="Nat. Ecol. Evol.">
        <title>Megaphylogeny resolves global patterns of mushroom evolution.</title>
        <authorList>
            <person name="Varga T."/>
            <person name="Krizsan K."/>
            <person name="Foldi C."/>
            <person name="Dima B."/>
            <person name="Sanchez-Garcia M."/>
            <person name="Sanchez-Ramirez S."/>
            <person name="Szollosi G.J."/>
            <person name="Szarkandi J.G."/>
            <person name="Papp V."/>
            <person name="Albert L."/>
            <person name="Andreopoulos W."/>
            <person name="Angelini C."/>
            <person name="Antonin V."/>
            <person name="Barry K.W."/>
            <person name="Bougher N.L."/>
            <person name="Buchanan P."/>
            <person name="Buyck B."/>
            <person name="Bense V."/>
            <person name="Catcheside P."/>
            <person name="Chovatia M."/>
            <person name="Cooper J."/>
            <person name="Damon W."/>
            <person name="Desjardin D."/>
            <person name="Finy P."/>
            <person name="Geml J."/>
            <person name="Haridas S."/>
            <person name="Hughes K."/>
            <person name="Justo A."/>
            <person name="Karasinski D."/>
            <person name="Kautmanova I."/>
            <person name="Kiss B."/>
            <person name="Kocsube S."/>
            <person name="Kotiranta H."/>
            <person name="LaButti K.M."/>
            <person name="Lechner B.E."/>
            <person name="Liimatainen K."/>
            <person name="Lipzen A."/>
            <person name="Lukacs Z."/>
            <person name="Mihaltcheva S."/>
            <person name="Morgado L.N."/>
            <person name="Niskanen T."/>
            <person name="Noordeloos M.E."/>
            <person name="Ohm R.A."/>
            <person name="Ortiz-Santana B."/>
            <person name="Ovrebo C."/>
            <person name="Racz N."/>
            <person name="Riley R."/>
            <person name="Savchenko A."/>
            <person name="Shiryaev A."/>
            <person name="Soop K."/>
            <person name="Spirin V."/>
            <person name="Szebenyi C."/>
            <person name="Tomsovsky M."/>
            <person name="Tulloss R.E."/>
            <person name="Uehling J."/>
            <person name="Grigoriev I.V."/>
            <person name="Vagvolgyi C."/>
            <person name="Papp T."/>
            <person name="Martin F.M."/>
            <person name="Miettinen O."/>
            <person name="Hibbett D.S."/>
            <person name="Nagy L.G."/>
        </authorList>
    </citation>
    <scope>NUCLEOTIDE SEQUENCE [LARGE SCALE GENOMIC DNA]</scope>
    <source>
        <strain evidence="1 2">CBS 121175</strain>
    </source>
</reference>
<dbReference type="Proteomes" id="UP000307440">
    <property type="component" value="Unassembled WGS sequence"/>
</dbReference>
<dbReference type="AlphaFoldDB" id="A0A5C3K9J2"/>
<organism evidence="1 2">
    <name type="scientific">Coprinopsis marcescibilis</name>
    <name type="common">Agaric fungus</name>
    <name type="synonym">Psathyrella marcescibilis</name>
    <dbReference type="NCBI Taxonomy" id="230819"/>
    <lineage>
        <taxon>Eukaryota</taxon>
        <taxon>Fungi</taxon>
        <taxon>Dikarya</taxon>
        <taxon>Basidiomycota</taxon>
        <taxon>Agaricomycotina</taxon>
        <taxon>Agaricomycetes</taxon>
        <taxon>Agaricomycetidae</taxon>
        <taxon>Agaricales</taxon>
        <taxon>Agaricineae</taxon>
        <taxon>Psathyrellaceae</taxon>
        <taxon>Coprinopsis</taxon>
    </lineage>
</organism>
<keyword evidence="2" id="KW-1185">Reference proteome</keyword>